<dbReference type="CDD" id="cd05233">
    <property type="entry name" value="SDR_c"/>
    <property type="match status" value="1"/>
</dbReference>
<dbReference type="OrthoDB" id="9775296at2"/>
<sequence length="271" mass="27982">MNISGKVFVVTGAGNGIGREVALRLLANGASVAGVDLNQEGLEATAGLASAGRRFTAHAVNITDRAAVAALPDEVLSAHGQVDGVANIAGVIQKFVKVADLPFSEIEKVMNVNFWGVINVCKAFLPHLMARPEASLLNVASMGSYAPVPGQAVYGASKAAVKLLTEALYAELLDTNVHVTVVFPGAISTGIAANSGVDLGGDASSTKSTHKTTSPQEAGRVIVDAIRKDRFRATIGPDAAAMDRLARLNPKFATTLIAKQMGDLLKTEPAA</sequence>
<evidence type="ECO:0000313" key="5">
    <source>
        <dbReference type="Proteomes" id="UP000321034"/>
    </source>
</evidence>
<dbReference type="InterPro" id="IPR002347">
    <property type="entry name" value="SDR_fam"/>
</dbReference>
<dbReference type="PANTHER" id="PTHR44196">
    <property type="entry name" value="DEHYDROGENASE/REDUCTASE SDR FAMILY MEMBER 7B"/>
    <property type="match status" value="1"/>
</dbReference>
<dbReference type="EMBL" id="VRSV01000001">
    <property type="protein sequence ID" value="TXK13095.1"/>
    <property type="molecule type" value="Genomic_DNA"/>
</dbReference>
<dbReference type="Proteomes" id="UP000321034">
    <property type="component" value="Unassembled WGS sequence"/>
</dbReference>
<evidence type="ECO:0000256" key="3">
    <source>
        <dbReference type="RuleBase" id="RU000363"/>
    </source>
</evidence>
<evidence type="ECO:0000313" key="4">
    <source>
        <dbReference type="EMBL" id="TXK13095.1"/>
    </source>
</evidence>
<dbReference type="InterPro" id="IPR036291">
    <property type="entry name" value="NAD(P)-bd_dom_sf"/>
</dbReference>
<keyword evidence="5" id="KW-1185">Reference proteome</keyword>
<dbReference type="Pfam" id="PF00106">
    <property type="entry name" value="adh_short"/>
    <property type="match status" value="1"/>
</dbReference>
<dbReference type="SUPFAM" id="SSF51735">
    <property type="entry name" value="NAD(P)-binding Rossmann-fold domains"/>
    <property type="match status" value="1"/>
</dbReference>
<evidence type="ECO:0000256" key="2">
    <source>
        <dbReference type="ARBA" id="ARBA00023002"/>
    </source>
</evidence>
<dbReference type="PRINTS" id="PR00081">
    <property type="entry name" value="GDHRDH"/>
</dbReference>
<dbReference type="PANTHER" id="PTHR44196:SF1">
    <property type="entry name" value="DEHYDROGENASE_REDUCTASE SDR FAMILY MEMBER 7B"/>
    <property type="match status" value="1"/>
</dbReference>
<dbReference type="GO" id="GO:0016020">
    <property type="term" value="C:membrane"/>
    <property type="evidence" value="ECO:0007669"/>
    <property type="project" value="TreeGrafter"/>
</dbReference>
<dbReference type="RefSeq" id="WP_147893776.1">
    <property type="nucleotide sequence ID" value="NZ_BAAANR010000001.1"/>
</dbReference>
<dbReference type="AlphaFoldDB" id="A0A5C8I5B1"/>
<accession>A0A5C8I5B1</accession>
<organism evidence="4 5">
    <name type="scientific">Microbacterium hatanonis</name>
    <dbReference type="NCBI Taxonomy" id="404366"/>
    <lineage>
        <taxon>Bacteria</taxon>
        <taxon>Bacillati</taxon>
        <taxon>Actinomycetota</taxon>
        <taxon>Actinomycetes</taxon>
        <taxon>Micrococcales</taxon>
        <taxon>Microbacteriaceae</taxon>
        <taxon>Microbacterium</taxon>
    </lineage>
</organism>
<keyword evidence="2" id="KW-0560">Oxidoreductase</keyword>
<comment type="similarity">
    <text evidence="1 3">Belongs to the short-chain dehydrogenases/reductases (SDR) family.</text>
</comment>
<proteinExistence type="inferred from homology"/>
<dbReference type="GO" id="GO:0016491">
    <property type="term" value="F:oxidoreductase activity"/>
    <property type="evidence" value="ECO:0007669"/>
    <property type="project" value="UniProtKB-KW"/>
</dbReference>
<comment type="caution">
    <text evidence="4">The sequence shown here is derived from an EMBL/GenBank/DDBJ whole genome shotgun (WGS) entry which is preliminary data.</text>
</comment>
<evidence type="ECO:0000256" key="1">
    <source>
        <dbReference type="ARBA" id="ARBA00006484"/>
    </source>
</evidence>
<gene>
    <name evidence="4" type="ORF">FVP77_06630</name>
</gene>
<reference evidence="4 5" key="1">
    <citation type="submission" date="2019-08" db="EMBL/GenBank/DDBJ databases">
        <authorList>
            <person name="Dong K."/>
        </authorList>
    </citation>
    <scope>NUCLEOTIDE SEQUENCE [LARGE SCALE GENOMIC DNA]</scope>
    <source>
        <strain evidence="4 5">JCM14558</strain>
    </source>
</reference>
<name>A0A5C8I5B1_9MICO</name>
<dbReference type="Gene3D" id="3.40.50.720">
    <property type="entry name" value="NAD(P)-binding Rossmann-like Domain"/>
    <property type="match status" value="1"/>
</dbReference>
<protein>
    <submittedName>
        <fullName evidence="4">SDR family oxidoreductase</fullName>
    </submittedName>
</protein>
<dbReference type="PRINTS" id="PR00080">
    <property type="entry name" value="SDRFAMILY"/>
</dbReference>